<reference evidence="1" key="2">
    <citation type="submission" date="2019-07" db="EMBL/GenBank/DDBJ databases">
        <authorList>
            <person name="Yang Y."/>
            <person name="Bocs S."/>
            <person name="Baudouin L."/>
        </authorList>
    </citation>
    <scope>NUCLEOTIDE SEQUENCE</scope>
    <source>
        <tissue evidence="1">Spear leaf of Hainan Tall coconut</tissue>
    </source>
</reference>
<protein>
    <submittedName>
        <fullName evidence="1">Uncharacterized protein</fullName>
    </submittedName>
</protein>
<accession>A0A8K0MVU1</accession>
<dbReference type="Proteomes" id="UP000797356">
    <property type="component" value="Chromosome 1"/>
</dbReference>
<evidence type="ECO:0000313" key="2">
    <source>
        <dbReference type="Proteomes" id="UP000797356"/>
    </source>
</evidence>
<sequence length="68" mass="7687">MELWRIIAEKEMDIDAVERLARGLYAQKKRKGKAPSEGSKWARVRISDPTALAIIDIAPRSAHKLRSS</sequence>
<comment type="caution">
    <text evidence="1">The sequence shown here is derived from an EMBL/GenBank/DDBJ whole genome shotgun (WGS) entry which is preliminary data.</text>
</comment>
<gene>
    <name evidence="1" type="ORF">COCNU_01G017090</name>
</gene>
<reference evidence="1" key="1">
    <citation type="journal article" date="2017" name="Gigascience">
        <title>The genome draft of coconut (Cocos nucifera).</title>
        <authorList>
            <person name="Xiao Y."/>
            <person name="Xu P."/>
            <person name="Fan H."/>
            <person name="Baudouin L."/>
            <person name="Xia W."/>
            <person name="Bocs S."/>
            <person name="Xu J."/>
            <person name="Li Q."/>
            <person name="Guo A."/>
            <person name="Zhou L."/>
            <person name="Li J."/>
            <person name="Wu Y."/>
            <person name="Ma Z."/>
            <person name="Armero A."/>
            <person name="Issali A.E."/>
            <person name="Liu N."/>
            <person name="Peng M."/>
            <person name="Yang Y."/>
        </authorList>
    </citation>
    <scope>NUCLEOTIDE SEQUENCE</scope>
    <source>
        <tissue evidence="1">Spear leaf of Hainan Tall coconut</tissue>
    </source>
</reference>
<dbReference type="EMBL" id="CM017872">
    <property type="protein sequence ID" value="KAG1327775.1"/>
    <property type="molecule type" value="Genomic_DNA"/>
</dbReference>
<evidence type="ECO:0000313" key="1">
    <source>
        <dbReference type="EMBL" id="KAG1327775.1"/>
    </source>
</evidence>
<name>A0A8K0MVU1_COCNU</name>
<keyword evidence="2" id="KW-1185">Reference proteome</keyword>
<proteinExistence type="predicted"/>
<dbReference type="AlphaFoldDB" id="A0A8K0MVU1"/>
<organism evidence="1 2">
    <name type="scientific">Cocos nucifera</name>
    <name type="common">Coconut palm</name>
    <dbReference type="NCBI Taxonomy" id="13894"/>
    <lineage>
        <taxon>Eukaryota</taxon>
        <taxon>Viridiplantae</taxon>
        <taxon>Streptophyta</taxon>
        <taxon>Embryophyta</taxon>
        <taxon>Tracheophyta</taxon>
        <taxon>Spermatophyta</taxon>
        <taxon>Magnoliopsida</taxon>
        <taxon>Liliopsida</taxon>
        <taxon>Arecaceae</taxon>
        <taxon>Arecoideae</taxon>
        <taxon>Cocoseae</taxon>
        <taxon>Attaleinae</taxon>
        <taxon>Cocos</taxon>
    </lineage>
</organism>